<evidence type="ECO:0000259" key="4">
    <source>
        <dbReference type="PROSITE" id="PS50878"/>
    </source>
</evidence>
<evidence type="ECO:0000256" key="2">
    <source>
        <dbReference type="ARBA" id="ARBA00023128"/>
    </source>
</evidence>
<feature type="domain" description="Reverse transcriptase" evidence="4">
    <location>
        <begin position="143"/>
        <end position="440"/>
    </location>
</feature>
<keyword evidence="5" id="KW-0695">RNA-directed DNA polymerase</keyword>
<dbReference type="CDD" id="cd01651">
    <property type="entry name" value="RT_G2_intron"/>
    <property type="match status" value="1"/>
</dbReference>
<dbReference type="RefSeq" id="YP_009868560.1">
    <property type="nucleotide sequence ID" value="NC_049089.1"/>
</dbReference>
<keyword evidence="2 5" id="KW-0496">Mitochondrion</keyword>
<dbReference type="InterPro" id="IPR024937">
    <property type="entry name" value="Domain_X"/>
</dbReference>
<keyword evidence="3" id="KW-0812">Transmembrane</keyword>
<keyword evidence="5" id="KW-0548">Nucleotidyltransferase</keyword>
<dbReference type="GO" id="GO:0006397">
    <property type="term" value="P:mRNA processing"/>
    <property type="evidence" value="ECO:0007669"/>
    <property type="project" value="InterPro"/>
</dbReference>
<comment type="subcellular location">
    <subcellularLocation>
        <location evidence="1">Mitochondrion</location>
    </subcellularLocation>
</comment>
<keyword evidence="5" id="KW-0808">Transferase</keyword>
<keyword evidence="3" id="KW-1133">Transmembrane helix</keyword>
<dbReference type="Pfam" id="PF01348">
    <property type="entry name" value="Intron_maturas2"/>
    <property type="match status" value="1"/>
</dbReference>
<dbReference type="Pfam" id="PF00078">
    <property type="entry name" value="RVT_1"/>
    <property type="match status" value="1"/>
</dbReference>
<evidence type="ECO:0000313" key="5">
    <source>
        <dbReference type="EMBL" id="QKG63764.1"/>
    </source>
</evidence>
<dbReference type="GeneID" id="55760190"/>
<feature type="transmembrane region" description="Helical" evidence="3">
    <location>
        <begin position="21"/>
        <end position="47"/>
    </location>
</feature>
<sequence length="571" mass="65177">MWMLKGYLIIKIKKFYKQDSTISHVGYILLALAISSVESTQAFIFYVRRKGNILEALDPCLFIGDRNEYRRLLARERLITNHAGNAGSQSSTLASGIWNDQDHELDTLKCYRWRGDIWCCLYLNGCHYAIVEAHKEISTPFTLKFNQCKSLNQNGLTKILLLRDPTASTGELSPLIQRRRNFHTSGRVKYAKGNKLDSKLKNPGPQTTDLIKLQLYEINILKNPEFLVACSNMTKNREWYVKLGKDISKGAFSWYETTARDKIVQKAIAVILEGRFKDSSQGLSEHSALKSLHLHGNNYTWVVQGEIRQDSIPHDIIMKRVSKIVKCHRTLELIKKSFSGKGVSKGTPQGSVLSRLLSNIVLHELDTFVEEIKSEYTSNAVNKGCMYIRYGGDFVILVAGTYCEASNIRTRVKDLKCGLELNLNNILNVKDGFKFLGAHCRTLNSDERARMRVDIDIRKVYKKLVSARIAKYDKYQIPRGTAINGLINNSHGEIVAFYNSEILRLWHRLYPFRPRLQFVFLILKSSCALTLAKKYKLRTQGAIYKKYGKLLKCPETGIEIVQANTLKRVTS</sequence>
<proteinExistence type="predicted"/>
<protein>
    <submittedName>
        <fullName evidence="5">Reverse transcriptase</fullName>
    </submittedName>
</protein>
<accession>A0A6M8PFZ0</accession>
<dbReference type="EMBL" id="MT019333">
    <property type="protein sequence ID" value="QKG63764.1"/>
    <property type="molecule type" value="Genomic_DNA"/>
</dbReference>
<name>A0A6M8PFZ0_9HYPO</name>
<keyword evidence="3" id="KW-0472">Membrane</keyword>
<dbReference type="PANTHER" id="PTHR34047:SF8">
    <property type="entry name" value="PROTEIN YKFC"/>
    <property type="match status" value="1"/>
</dbReference>
<dbReference type="GO" id="GO:0003964">
    <property type="term" value="F:RNA-directed DNA polymerase activity"/>
    <property type="evidence" value="ECO:0007669"/>
    <property type="project" value="UniProtKB-KW"/>
</dbReference>
<dbReference type="SUPFAM" id="SSF56672">
    <property type="entry name" value="DNA/RNA polymerases"/>
    <property type="match status" value="1"/>
</dbReference>
<dbReference type="InterPro" id="IPR043502">
    <property type="entry name" value="DNA/RNA_pol_sf"/>
</dbReference>
<dbReference type="PANTHER" id="PTHR34047">
    <property type="entry name" value="NUCLEAR INTRON MATURASE 1, MITOCHONDRIAL-RELATED"/>
    <property type="match status" value="1"/>
</dbReference>
<evidence type="ECO:0000256" key="1">
    <source>
        <dbReference type="ARBA" id="ARBA00004173"/>
    </source>
</evidence>
<dbReference type="InterPro" id="IPR051083">
    <property type="entry name" value="GrpII_Intron_Splice-Mob/Def"/>
</dbReference>
<dbReference type="PROSITE" id="PS50878">
    <property type="entry name" value="RT_POL"/>
    <property type="match status" value="1"/>
</dbReference>
<organism evidence="5">
    <name type="scientific">Ophiocordycipitaceae sp</name>
    <dbReference type="NCBI Taxonomy" id="1907519"/>
    <lineage>
        <taxon>Eukaryota</taxon>
        <taxon>Fungi</taxon>
        <taxon>Dikarya</taxon>
        <taxon>Ascomycota</taxon>
        <taxon>Pezizomycotina</taxon>
        <taxon>Sordariomycetes</taxon>
        <taxon>Hypocreomycetidae</taxon>
        <taxon>Hypocreales</taxon>
        <taxon>Ophiocordycipitaceae</taxon>
    </lineage>
</organism>
<dbReference type="GO" id="GO:0005739">
    <property type="term" value="C:mitochondrion"/>
    <property type="evidence" value="ECO:0007669"/>
    <property type="project" value="UniProtKB-SubCell"/>
</dbReference>
<evidence type="ECO:0000256" key="3">
    <source>
        <dbReference type="SAM" id="Phobius"/>
    </source>
</evidence>
<reference evidence="5" key="1">
    <citation type="journal article" date="2020" name="Mitochondrial DNA Part B Resour">
        <title>The complete mitochondrial genome of fungal endosymbiont, Ophiocordycipitaceae sp., isolated from Ricania speculum (Hemiptera: Ricaniidae).</title>
        <authorList>
            <person name="Park J."/>
            <person name="Xi H."/>
            <person name="Park J."/>
            <person name="Lee W."/>
        </authorList>
    </citation>
    <scope>NUCLEOTIDE SEQUENCE</scope>
</reference>
<geneLocation type="mitochondrion" evidence="5"/>
<dbReference type="InterPro" id="IPR000477">
    <property type="entry name" value="RT_dom"/>
</dbReference>
<dbReference type="AlphaFoldDB" id="A0A6M8PFZ0"/>